<proteinExistence type="predicted"/>
<sequence>MGEGHPLDRIVLRPHCDLHMLADDVLHLRPLWRTSDGSGVDRLEPITNFQVQFLSPYRKVGERFMDLPVLEGDRVRSTRPGVYLFHLWFGNEYMVGRLQVHSELVDWWFGQDSITTGRDLLYAHSQPSVYARFNDGDPDVDLVGDITDSGLVELTSADPARLRVEPGDRLRGVVETSGADTVMVRGRFKGGMPKELPVRVVDYLMTSRPVLEPLRIERLAEVQTVPNMVFLSEGFLAEDRGRFDAMVDEMVHDMFEKPRNQPFGMLGGSMNVFKAFVPSQQRGLTVGNRIRDIQDDDRNGRPIPAPVRPGARKTYQLSDLVGRVGLAPPAENRPAADILADWQRRLLNIDPGRVPVELIEEWRTERSDSILDARDTFFGLIRGSRLADNISRAGGQLAQPVDDDPANSVVRELQRRVYQFFEASTERVLTSDPRRHPPELQLGYDQTPRRTSITDFFSSLKYSRPPFQDIGSVWVPDLRLNKPSRGLVGIVVHDALEGGTNFNDGTMCAVTLQPKGIVSYERDGFRIRRKIAGYFPVADLSDLGTTFVHEFGHSLNLGDEYEEADGESPQAEGTTAFDNLATRHDIRLGTDGEKVDARKVKWLGLPRVRESARIVATASATPGEVVIRIDRRDAAHWYQLWGQQLKVSVRIQSTSARGEQLLGGPARTLTGLSIARVNRDNGDVVLTGEIPIDLTIWAGSLLYVPLLDENGAPRHLAEPKVLGYLNDRQAPMNSDPDNVFTNDDDDDPKSIRDFKGPCNSSRLIGVYEGGWRSAGGIYRPAGSCRMRDSHSNGGDGEFCFVCSWLIVNRLDPSYHALLDSARYPEPKKR</sequence>
<comment type="caution">
    <text evidence="1">The sequence shown here is derived from an EMBL/GenBank/DDBJ whole genome shotgun (WGS) entry which is preliminary data.</text>
</comment>
<dbReference type="AlphaFoldDB" id="A0A4R4P757"/>
<dbReference type="InterPro" id="IPR024079">
    <property type="entry name" value="MetalloPept_cat_dom_sf"/>
</dbReference>
<gene>
    <name evidence="1" type="ORF">E1261_38460</name>
</gene>
<reference evidence="1 2" key="1">
    <citation type="submission" date="2019-03" db="EMBL/GenBank/DDBJ databases">
        <title>Draft genome sequences of novel Actinobacteria.</title>
        <authorList>
            <person name="Sahin N."/>
            <person name="Ay H."/>
            <person name="Saygin H."/>
        </authorList>
    </citation>
    <scope>NUCLEOTIDE SEQUENCE [LARGE SCALE GENOMIC DNA]</scope>
    <source>
        <strain evidence="1 2">JCM 30547</strain>
    </source>
</reference>
<keyword evidence="2" id="KW-1185">Reference proteome</keyword>
<dbReference type="Proteomes" id="UP000295075">
    <property type="component" value="Unassembled WGS sequence"/>
</dbReference>
<evidence type="ECO:0000313" key="1">
    <source>
        <dbReference type="EMBL" id="TDC16680.1"/>
    </source>
</evidence>
<dbReference type="OrthoDB" id="3655355at2"/>
<dbReference type="GO" id="GO:0008237">
    <property type="term" value="F:metallopeptidase activity"/>
    <property type="evidence" value="ECO:0007669"/>
    <property type="project" value="InterPro"/>
</dbReference>
<organism evidence="1 2">
    <name type="scientific">Kribbella albertanoniae</name>
    <dbReference type="NCBI Taxonomy" id="1266829"/>
    <lineage>
        <taxon>Bacteria</taxon>
        <taxon>Bacillati</taxon>
        <taxon>Actinomycetota</taxon>
        <taxon>Actinomycetes</taxon>
        <taxon>Propionibacteriales</taxon>
        <taxon>Kribbellaceae</taxon>
        <taxon>Kribbella</taxon>
    </lineage>
</organism>
<protein>
    <submittedName>
        <fullName evidence="1">Uncharacterized protein</fullName>
    </submittedName>
</protein>
<dbReference type="Gene3D" id="3.40.390.10">
    <property type="entry name" value="Collagenase (Catalytic Domain)"/>
    <property type="match status" value="2"/>
</dbReference>
<accession>A0A4R4P757</accession>
<name>A0A4R4P757_9ACTN</name>
<evidence type="ECO:0000313" key="2">
    <source>
        <dbReference type="Proteomes" id="UP000295075"/>
    </source>
</evidence>
<dbReference type="EMBL" id="SMKA01000300">
    <property type="protein sequence ID" value="TDC16680.1"/>
    <property type="molecule type" value="Genomic_DNA"/>
</dbReference>